<keyword evidence="3" id="KW-0597">Phosphoprotein</keyword>
<evidence type="ECO:0000256" key="3">
    <source>
        <dbReference type="ARBA" id="ARBA00022553"/>
    </source>
</evidence>
<evidence type="ECO:0000256" key="1">
    <source>
        <dbReference type="ARBA" id="ARBA00001957"/>
    </source>
</evidence>
<dbReference type="InterPro" id="IPR009081">
    <property type="entry name" value="PP-bd_ACP"/>
</dbReference>
<dbReference type="InterPro" id="IPR023213">
    <property type="entry name" value="CAT-like_dom_sf"/>
</dbReference>
<dbReference type="Gene3D" id="3.30.559.30">
    <property type="entry name" value="Nonribosomal peptide synthetase, condensation domain"/>
    <property type="match status" value="1"/>
</dbReference>
<name>A0A251Y8Y2_9MICO</name>
<comment type="caution">
    <text evidence="5">The sequence shown here is derived from an EMBL/GenBank/DDBJ whole genome shotgun (WGS) entry which is preliminary data.</text>
</comment>
<dbReference type="PROSITE" id="PS50075">
    <property type="entry name" value="CARRIER"/>
    <property type="match status" value="1"/>
</dbReference>
<dbReference type="AlphaFoldDB" id="A0A251Y8Y2"/>
<dbReference type="InterPro" id="IPR036736">
    <property type="entry name" value="ACP-like_sf"/>
</dbReference>
<dbReference type="SUPFAM" id="SSF47336">
    <property type="entry name" value="ACP-like"/>
    <property type="match status" value="1"/>
</dbReference>
<dbReference type="InterPro" id="IPR020806">
    <property type="entry name" value="PKS_PP-bd"/>
</dbReference>
<proteinExistence type="predicted"/>
<comment type="cofactor">
    <cofactor evidence="1">
        <name>pantetheine 4'-phosphate</name>
        <dbReference type="ChEBI" id="CHEBI:47942"/>
    </cofactor>
</comment>
<feature type="domain" description="Carrier" evidence="4">
    <location>
        <begin position="418"/>
        <end position="492"/>
    </location>
</feature>
<dbReference type="Pfam" id="PF00550">
    <property type="entry name" value="PP-binding"/>
    <property type="match status" value="1"/>
</dbReference>
<accession>A0A251Y8Y2</accession>
<dbReference type="Gene3D" id="3.30.559.10">
    <property type="entry name" value="Chloramphenicol acetyltransferase-like domain"/>
    <property type="match status" value="1"/>
</dbReference>
<keyword evidence="2" id="KW-0596">Phosphopantetheine</keyword>
<reference evidence="5 6" key="1">
    <citation type="submission" date="2016-08" db="EMBL/GenBank/DDBJ databases">
        <title>Genome sequence of Clavibacter michiganensis spp strain CFBP7494.</title>
        <authorList>
            <person name="Thapa S.P."/>
            <person name="Coaker G."/>
            <person name="Jacques M.-A."/>
        </authorList>
    </citation>
    <scope>NUCLEOTIDE SEQUENCE [LARGE SCALE GENOMIC DNA]</scope>
    <source>
        <strain evidence="5">CFBP7494</strain>
    </source>
</reference>
<gene>
    <name evidence="5" type="ORF">BFL34_01538</name>
</gene>
<dbReference type="GO" id="GO:0043041">
    <property type="term" value="P:amino acid activation for nonribosomal peptide biosynthetic process"/>
    <property type="evidence" value="ECO:0007669"/>
    <property type="project" value="TreeGrafter"/>
</dbReference>
<dbReference type="GO" id="GO:0005829">
    <property type="term" value="C:cytosol"/>
    <property type="evidence" value="ECO:0007669"/>
    <property type="project" value="TreeGrafter"/>
</dbReference>
<evidence type="ECO:0000313" key="5">
    <source>
        <dbReference type="EMBL" id="OUE20720.1"/>
    </source>
</evidence>
<evidence type="ECO:0000313" key="6">
    <source>
        <dbReference type="Proteomes" id="UP000194837"/>
    </source>
</evidence>
<dbReference type="PANTHER" id="PTHR45527:SF1">
    <property type="entry name" value="FATTY ACID SYNTHASE"/>
    <property type="match status" value="1"/>
</dbReference>
<sequence length="499" mass="53421">MSLGTPCMPTQEMHLLDHLVSEPAPSGTRRRRVAEGVEDLATLQSRWSLLLARQAGLRVRFSNHDGAFQFQIQDVRELPIAVAHVHRVPAFLPDVEVDPFGEAPIRLEALVDDGGWWRAELVFHHVVADEHSVEIIRAGLAGEPASDIDDAVFYAIVRQARAVAKAQEGSARSGPLAALDASTWKTQREAASRGGHANVLQTPRMVIPVPIADVARGLRVSVTAVATAAAVAASVRRSAAGPQVVGLPFSLRDEFGFDSVGPFVNVVPVIVAAPPGCTIAELVENAHNAILDGHDVKHVPLWRIPEALGRPRGDVHFSPASALEYTVATHAHGTDGPRDRTMQSLETQSATVHVDVSVGVDTVIDIYEHSVDSPGMKRGGLGAELAGALPAILALLASDPDAELPSMDDRLDQPRVDATDESAVAALISQLAGEILGRPVAAQEDFFDVGFDSLSVARLVGRSAEYGVRVRLRDLYSYPTPYRLASRVALWANSKETNS</sequence>
<dbReference type="Proteomes" id="UP000194837">
    <property type="component" value="Unassembled WGS sequence"/>
</dbReference>
<dbReference type="PANTHER" id="PTHR45527">
    <property type="entry name" value="NONRIBOSOMAL PEPTIDE SYNTHETASE"/>
    <property type="match status" value="1"/>
</dbReference>
<dbReference type="SMART" id="SM00823">
    <property type="entry name" value="PKS_PP"/>
    <property type="match status" value="1"/>
</dbReference>
<dbReference type="EMBL" id="MDJW01000008">
    <property type="protein sequence ID" value="OUE20720.1"/>
    <property type="molecule type" value="Genomic_DNA"/>
</dbReference>
<dbReference type="GO" id="GO:0044550">
    <property type="term" value="P:secondary metabolite biosynthetic process"/>
    <property type="evidence" value="ECO:0007669"/>
    <property type="project" value="TreeGrafter"/>
</dbReference>
<dbReference type="GO" id="GO:0031177">
    <property type="term" value="F:phosphopantetheine binding"/>
    <property type="evidence" value="ECO:0007669"/>
    <property type="project" value="InterPro"/>
</dbReference>
<evidence type="ECO:0000259" key="4">
    <source>
        <dbReference type="PROSITE" id="PS50075"/>
    </source>
</evidence>
<protein>
    <submittedName>
        <fullName evidence="5">Peptide synthase</fullName>
    </submittedName>
</protein>
<evidence type="ECO:0000256" key="2">
    <source>
        <dbReference type="ARBA" id="ARBA00022450"/>
    </source>
</evidence>
<dbReference type="SUPFAM" id="SSF52777">
    <property type="entry name" value="CoA-dependent acyltransferases"/>
    <property type="match status" value="2"/>
</dbReference>
<organism evidence="5 6">
    <name type="scientific">Clavibacter michiganensis</name>
    <dbReference type="NCBI Taxonomy" id="28447"/>
    <lineage>
        <taxon>Bacteria</taxon>
        <taxon>Bacillati</taxon>
        <taxon>Actinomycetota</taxon>
        <taxon>Actinomycetes</taxon>
        <taxon>Micrococcales</taxon>
        <taxon>Microbacteriaceae</taxon>
        <taxon>Clavibacter</taxon>
    </lineage>
</organism>
<dbReference type="Gene3D" id="1.10.1200.10">
    <property type="entry name" value="ACP-like"/>
    <property type="match status" value="1"/>
</dbReference>